<dbReference type="InterPro" id="IPR043127">
    <property type="entry name" value="Sec-1-like_dom3a"/>
</dbReference>
<feature type="region of interest" description="Disordered" evidence="2">
    <location>
        <begin position="616"/>
        <end position="724"/>
    </location>
</feature>
<dbReference type="Gene3D" id="3.40.50.1910">
    <property type="match status" value="1"/>
</dbReference>
<dbReference type="Gene3D" id="3.40.50.2060">
    <property type="match status" value="1"/>
</dbReference>
<proteinExistence type="inferred from homology"/>
<feature type="compositionally biased region" description="Pro residues" evidence="2">
    <location>
        <begin position="635"/>
        <end position="645"/>
    </location>
</feature>
<dbReference type="InterPro" id="IPR036045">
    <property type="entry name" value="Sec1-like_sf"/>
</dbReference>
<dbReference type="SUPFAM" id="SSF56815">
    <property type="entry name" value="Sec1/munc18-like (SM) proteins"/>
    <property type="match status" value="1"/>
</dbReference>
<dbReference type="InterPro" id="IPR027482">
    <property type="entry name" value="Sec1-like_dom2"/>
</dbReference>
<evidence type="ECO:0000313" key="3">
    <source>
        <dbReference type="EMBL" id="KAK4107036.1"/>
    </source>
</evidence>
<dbReference type="Pfam" id="PF00995">
    <property type="entry name" value="Sec1"/>
    <property type="match status" value="1"/>
</dbReference>
<reference evidence="3" key="1">
    <citation type="journal article" date="2023" name="Mol. Phylogenet. Evol.">
        <title>Genome-scale phylogeny and comparative genomics of the fungal order Sordariales.</title>
        <authorList>
            <person name="Hensen N."/>
            <person name="Bonometti L."/>
            <person name="Westerberg I."/>
            <person name="Brannstrom I.O."/>
            <person name="Guillou S."/>
            <person name="Cros-Aarteil S."/>
            <person name="Calhoun S."/>
            <person name="Haridas S."/>
            <person name="Kuo A."/>
            <person name="Mondo S."/>
            <person name="Pangilinan J."/>
            <person name="Riley R."/>
            <person name="LaButti K."/>
            <person name="Andreopoulos B."/>
            <person name="Lipzen A."/>
            <person name="Chen C."/>
            <person name="Yan M."/>
            <person name="Daum C."/>
            <person name="Ng V."/>
            <person name="Clum A."/>
            <person name="Steindorff A."/>
            <person name="Ohm R.A."/>
            <person name="Martin F."/>
            <person name="Silar P."/>
            <person name="Natvig D.O."/>
            <person name="Lalanne C."/>
            <person name="Gautier V."/>
            <person name="Ament-Velasquez S.L."/>
            <person name="Kruys A."/>
            <person name="Hutchinson M.I."/>
            <person name="Powell A.J."/>
            <person name="Barry K."/>
            <person name="Miller A.N."/>
            <person name="Grigoriev I.V."/>
            <person name="Debuchy R."/>
            <person name="Gladieux P."/>
            <person name="Hiltunen Thoren M."/>
            <person name="Johannesson H."/>
        </authorList>
    </citation>
    <scope>NUCLEOTIDE SEQUENCE</scope>
    <source>
        <strain evidence="3">CBS 508.74</strain>
    </source>
</reference>
<dbReference type="AlphaFoldDB" id="A0AAN6T7F0"/>
<protein>
    <submittedName>
        <fullName evidence="3">Sec1-like protein</fullName>
    </submittedName>
</protein>
<dbReference type="GO" id="GO:0016192">
    <property type="term" value="P:vesicle-mediated transport"/>
    <property type="evidence" value="ECO:0007669"/>
    <property type="project" value="InterPro"/>
</dbReference>
<sequence length="724" mass="81780">MDGFSIIKEHSKESRQTSSDKTRACQWKVLILDEITKKIVDSTVNEDDILNHNIANVERIEERRDNNPGIDAIYILSPQPHILDCLLADFQCGRYRRSFIVWTGLLPAQLSRRLDVFKRQMGAPPELLLVNFYPRESHLVTFQDPHSFLVLYNPLCNDLVERHLRTLASKIASLCITLQELPKIRYFQPPDHFKHEARVLCMYLARFVQEELDGYRNWDRSFPPQTSRPQSVLLITDRSMDLMAPLLHEFTYQAMAHDLLPIKDRDDGKLTFHMTINEGTANAEEKDMEILEKDPVWVSNRHQHMKDTIDKLMADFQKFIDQNPGLAGKDASGASLNDIRNMLAGLPQFQEMKQAYSLHLTMAQEAMNLFQKHKLSDIASVEQTLATGLDEDRKKPKNILDQVVRLLDDPDVTETDRLRLIAIYVLYRGGMIEKDLSRLLWHASLQRSRDSLDQATIEHLELLGARPFRDLKEKSQPLPLLFEQNTKSSTLSDEYMLSRFEPAVKLMLENLCAGTLDPNLFPYTVPPQNAAEESLAAQGSLRSAAPRWASANRRQTENRQRIIVFVAGGATYSESRACYEVSEKHNRDVFLATTHMVTPGKFVDDLRMLKADRRRLALPMDRPPPKAPAHLTERPAPPAPAPGSAPHPNHLHPHHPGQPGQRVGGTGGHVPPPRPQPPTKALGAMSLSSGGGDGSRPGTSGSDGGKSGKKDKEKKKRNIFGIKK</sequence>
<comment type="caution">
    <text evidence="3">The sequence shown here is derived from an EMBL/GenBank/DDBJ whole genome shotgun (WGS) entry which is preliminary data.</text>
</comment>
<evidence type="ECO:0000256" key="2">
    <source>
        <dbReference type="SAM" id="MobiDB-lite"/>
    </source>
</evidence>
<dbReference type="Proteomes" id="UP001302812">
    <property type="component" value="Unassembled WGS sequence"/>
</dbReference>
<dbReference type="Gene3D" id="3.90.830.10">
    <property type="entry name" value="Syntaxin Binding Protein 1, Chain A, domain 2"/>
    <property type="match status" value="1"/>
</dbReference>
<dbReference type="InterPro" id="IPR043154">
    <property type="entry name" value="Sec-1-like_dom1"/>
</dbReference>
<name>A0AAN6T7F0_9PEZI</name>
<reference evidence="3" key="2">
    <citation type="submission" date="2023-05" db="EMBL/GenBank/DDBJ databases">
        <authorList>
            <consortium name="Lawrence Berkeley National Laboratory"/>
            <person name="Steindorff A."/>
            <person name="Hensen N."/>
            <person name="Bonometti L."/>
            <person name="Westerberg I."/>
            <person name="Brannstrom I.O."/>
            <person name="Guillou S."/>
            <person name="Cros-Aarteil S."/>
            <person name="Calhoun S."/>
            <person name="Haridas S."/>
            <person name="Kuo A."/>
            <person name="Mondo S."/>
            <person name="Pangilinan J."/>
            <person name="Riley R."/>
            <person name="Labutti K."/>
            <person name="Andreopoulos B."/>
            <person name="Lipzen A."/>
            <person name="Chen C."/>
            <person name="Yanf M."/>
            <person name="Daum C."/>
            <person name="Ng V."/>
            <person name="Clum A."/>
            <person name="Ohm R."/>
            <person name="Martin F."/>
            <person name="Silar P."/>
            <person name="Natvig D."/>
            <person name="Lalanne C."/>
            <person name="Gautier V."/>
            <person name="Ament-Velasquez S.L."/>
            <person name="Kruys A."/>
            <person name="Hutchinson M.I."/>
            <person name="Powell A.J."/>
            <person name="Barry K."/>
            <person name="Miller A.N."/>
            <person name="Grigoriev I.V."/>
            <person name="Debuchy R."/>
            <person name="Gladieux P."/>
            <person name="Thoren M.H."/>
            <person name="Johannesson H."/>
        </authorList>
    </citation>
    <scope>NUCLEOTIDE SEQUENCE</scope>
    <source>
        <strain evidence="3">CBS 508.74</strain>
    </source>
</reference>
<dbReference type="Gene3D" id="1.25.40.60">
    <property type="match status" value="1"/>
</dbReference>
<gene>
    <name evidence="3" type="ORF">N656DRAFT_772878</name>
</gene>
<comment type="similarity">
    <text evidence="1">Belongs to the STXBP/unc-18/SEC1 family.</text>
</comment>
<dbReference type="PANTHER" id="PTHR11679">
    <property type="entry name" value="VESICLE PROTEIN SORTING-ASSOCIATED"/>
    <property type="match status" value="1"/>
</dbReference>
<feature type="compositionally biased region" description="Basic residues" evidence="2">
    <location>
        <begin position="712"/>
        <end position="724"/>
    </location>
</feature>
<feature type="compositionally biased region" description="Gly residues" evidence="2">
    <location>
        <begin position="689"/>
        <end position="705"/>
    </location>
</feature>
<dbReference type="RefSeq" id="XP_064664606.1">
    <property type="nucleotide sequence ID" value="XM_064813958.1"/>
</dbReference>
<dbReference type="PIRSF" id="PIRSF005715">
    <property type="entry name" value="VPS45_Sec1"/>
    <property type="match status" value="1"/>
</dbReference>
<dbReference type="InterPro" id="IPR001619">
    <property type="entry name" value="Sec1-like"/>
</dbReference>
<accession>A0AAN6T7F0</accession>
<dbReference type="EMBL" id="MU853386">
    <property type="protein sequence ID" value="KAK4107036.1"/>
    <property type="molecule type" value="Genomic_DNA"/>
</dbReference>
<evidence type="ECO:0000313" key="4">
    <source>
        <dbReference type="Proteomes" id="UP001302812"/>
    </source>
</evidence>
<organism evidence="3 4">
    <name type="scientific">Canariomyces notabilis</name>
    <dbReference type="NCBI Taxonomy" id="2074819"/>
    <lineage>
        <taxon>Eukaryota</taxon>
        <taxon>Fungi</taxon>
        <taxon>Dikarya</taxon>
        <taxon>Ascomycota</taxon>
        <taxon>Pezizomycotina</taxon>
        <taxon>Sordariomycetes</taxon>
        <taxon>Sordariomycetidae</taxon>
        <taxon>Sordariales</taxon>
        <taxon>Chaetomiaceae</taxon>
        <taxon>Canariomyces</taxon>
    </lineage>
</organism>
<dbReference type="GeneID" id="89938083"/>
<keyword evidence="4" id="KW-1185">Reference proteome</keyword>
<evidence type="ECO:0000256" key="1">
    <source>
        <dbReference type="ARBA" id="ARBA00009884"/>
    </source>
</evidence>